<name>A0ABS9QBH9_9HYPH</name>
<organism evidence="2 3">
    <name type="scientific">Mesorhizobium retamae</name>
    <dbReference type="NCBI Taxonomy" id="2912854"/>
    <lineage>
        <taxon>Bacteria</taxon>
        <taxon>Pseudomonadati</taxon>
        <taxon>Pseudomonadota</taxon>
        <taxon>Alphaproteobacteria</taxon>
        <taxon>Hyphomicrobiales</taxon>
        <taxon>Phyllobacteriaceae</taxon>
        <taxon>Mesorhizobium</taxon>
    </lineage>
</organism>
<protein>
    <submittedName>
        <fullName evidence="2">Uncharacterized protein</fullName>
    </submittedName>
</protein>
<dbReference type="EMBL" id="JAKREW010000004">
    <property type="protein sequence ID" value="MCG7504765.1"/>
    <property type="molecule type" value="Genomic_DNA"/>
</dbReference>
<evidence type="ECO:0000313" key="3">
    <source>
        <dbReference type="Proteomes" id="UP001201701"/>
    </source>
</evidence>
<evidence type="ECO:0000313" key="2">
    <source>
        <dbReference type="EMBL" id="MCG7504765.1"/>
    </source>
</evidence>
<comment type="caution">
    <text evidence="2">The sequence shown here is derived from an EMBL/GenBank/DDBJ whole genome shotgun (WGS) entry which is preliminary data.</text>
</comment>
<sequence length="104" mass="11264">MSVSFNVLDKNILSKPIEKMSKAERELLKLRTQQVAEAITGSGMDSTLVAYQILEARGAIPKGSVQNLLDSIKAEDERPSSGKSPFAEQRGSQSRGSLGGRGWE</sequence>
<dbReference type="RefSeq" id="WP_239363048.1">
    <property type="nucleotide sequence ID" value="NZ_JAKREW010000004.1"/>
</dbReference>
<proteinExistence type="predicted"/>
<keyword evidence="3" id="KW-1185">Reference proteome</keyword>
<feature type="region of interest" description="Disordered" evidence="1">
    <location>
        <begin position="71"/>
        <end position="104"/>
    </location>
</feature>
<gene>
    <name evidence="2" type="ORF">L4923_06990</name>
</gene>
<evidence type="ECO:0000256" key="1">
    <source>
        <dbReference type="SAM" id="MobiDB-lite"/>
    </source>
</evidence>
<reference evidence="2 3" key="1">
    <citation type="submission" date="2022-02" db="EMBL/GenBank/DDBJ databases">
        <title>Draft genome sequence of Mezorhizobium retamae strain IRAMC:0171 isolated from Retama raetam nodules.</title>
        <authorList>
            <person name="Bengaied R."/>
            <person name="Sbissi I."/>
            <person name="Huber K."/>
            <person name="Ghodbane F."/>
            <person name="Nouioui I."/>
            <person name="Tarhouni M."/>
            <person name="Gtari M."/>
        </authorList>
    </citation>
    <scope>NUCLEOTIDE SEQUENCE [LARGE SCALE GENOMIC DNA]</scope>
    <source>
        <strain evidence="2 3">IRAMC:0171</strain>
    </source>
</reference>
<accession>A0ABS9QBH9</accession>
<dbReference type="Proteomes" id="UP001201701">
    <property type="component" value="Unassembled WGS sequence"/>
</dbReference>